<protein>
    <recommendedName>
        <fullName evidence="4">Mercuric ion transport protein</fullName>
    </recommendedName>
</protein>
<evidence type="ECO:0000313" key="3">
    <source>
        <dbReference type="Proteomes" id="UP000030021"/>
    </source>
</evidence>
<evidence type="ECO:0000256" key="1">
    <source>
        <dbReference type="SAM" id="Phobius"/>
    </source>
</evidence>
<dbReference type="AlphaFoldDB" id="A0A0A0HE98"/>
<organism evidence="2 3">
    <name type="scientific">Roseovarius mucosus DSM 17069</name>
    <dbReference type="NCBI Taxonomy" id="1288298"/>
    <lineage>
        <taxon>Bacteria</taxon>
        <taxon>Pseudomonadati</taxon>
        <taxon>Pseudomonadota</taxon>
        <taxon>Alphaproteobacteria</taxon>
        <taxon>Rhodobacterales</taxon>
        <taxon>Roseobacteraceae</taxon>
        <taxon>Roseovarius</taxon>
    </lineage>
</organism>
<dbReference type="Proteomes" id="UP000030021">
    <property type="component" value="Unassembled WGS sequence"/>
</dbReference>
<keyword evidence="1" id="KW-0812">Transmembrane</keyword>
<evidence type="ECO:0000313" key="2">
    <source>
        <dbReference type="EMBL" id="KGM86042.1"/>
    </source>
</evidence>
<dbReference type="RefSeq" id="WP_045685387.1">
    <property type="nucleotide sequence ID" value="NZ_KN293989.1"/>
</dbReference>
<keyword evidence="1" id="KW-1133">Transmembrane helix</keyword>
<evidence type="ECO:0008006" key="4">
    <source>
        <dbReference type="Google" id="ProtNLM"/>
    </source>
</evidence>
<dbReference type="HOGENOM" id="CLU_2525461_0_0_5"/>
<feature type="transmembrane region" description="Helical" evidence="1">
    <location>
        <begin position="40"/>
        <end position="60"/>
    </location>
</feature>
<feature type="transmembrane region" description="Helical" evidence="1">
    <location>
        <begin position="12"/>
        <end position="34"/>
    </location>
</feature>
<keyword evidence="1" id="KW-0472">Membrane</keyword>
<proteinExistence type="predicted"/>
<name>A0A0A0HE98_9RHOB</name>
<comment type="caution">
    <text evidence="2">The sequence shown here is derived from an EMBL/GenBank/DDBJ whole genome shotgun (WGS) entry which is preliminary data.</text>
</comment>
<reference evidence="2 3" key="1">
    <citation type="submission" date="2013-01" db="EMBL/GenBank/DDBJ databases">
        <authorList>
            <person name="Fiebig A."/>
            <person name="Goeker M."/>
            <person name="Klenk H.-P.P."/>
        </authorList>
    </citation>
    <scope>NUCLEOTIDE SEQUENCE [LARGE SCALE GENOMIC DNA]</scope>
    <source>
        <strain evidence="2 3">DSM 17069</strain>
    </source>
</reference>
<sequence>MRDNLMGGLLGFGVATPVVIVCCGGGTALLAAAFGGLAAWMSGLGWIAVALVVALAFLVVREFRRSANGRTSISNHSPERKSAT</sequence>
<gene>
    <name evidence="2" type="ORF">rosmuc_04151</name>
</gene>
<accession>A0A0A0HE98</accession>
<dbReference type="EMBL" id="AONH01000025">
    <property type="protein sequence ID" value="KGM86042.1"/>
    <property type="molecule type" value="Genomic_DNA"/>
</dbReference>
<dbReference type="eggNOG" id="ENOG503377J">
    <property type="taxonomic scope" value="Bacteria"/>
</dbReference>